<comment type="caution">
    <text evidence="1">The sequence shown here is derived from an EMBL/GenBank/DDBJ whole genome shotgun (WGS) entry which is preliminary data.</text>
</comment>
<name>A0A645CIB3_9ZZZZ</name>
<accession>A0A645CIB3</accession>
<sequence>MKVAYGKILMDITTEVIEVEDNGSKKRNIQKNGL</sequence>
<protein>
    <submittedName>
        <fullName evidence="1">Uncharacterized protein</fullName>
    </submittedName>
</protein>
<reference evidence="1" key="1">
    <citation type="submission" date="2019-08" db="EMBL/GenBank/DDBJ databases">
        <authorList>
            <person name="Kucharzyk K."/>
            <person name="Murdoch R.W."/>
            <person name="Higgins S."/>
            <person name="Loffler F."/>
        </authorList>
    </citation>
    <scope>NUCLEOTIDE SEQUENCE</scope>
</reference>
<dbReference type="EMBL" id="VSSQ01027445">
    <property type="protein sequence ID" value="MPM76696.1"/>
    <property type="molecule type" value="Genomic_DNA"/>
</dbReference>
<organism evidence="1">
    <name type="scientific">bioreactor metagenome</name>
    <dbReference type="NCBI Taxonomy" id="1076179"/>
    <lineage>
        <taxon>unclassified sequences</taxon>
        <taxon>metagenomes</taxon>
        <taxon>ecological metagenomes</taxon>
    </lineage>
</organism>
<proteinExistence type="predicted"/>
<gene>
    <name evidence="1" type="ORF">SDC9_123695</name>
</gene>
<evidence type="ECO:0000313" key="1">
    <source>
        <dbReference type="EMBL" id="MPM76696.1"/>
    </source>
</evidence>
<dbReference type="AlphaFoldDB" id="A0A645CIB3"/>